<organism evidence="3 4">
    <name type="scientific">Cymbomonas tetramitiformis</name>
    <dbReference type="NCBI Taxonomy" id="36881"/>
    <lineage>
        <taxon>Eukaryota</taxon>
        <taxon>Viridiplantae</taxon>
        <taxon>Chlorophyta</taxon>
        <taxon>Pyramimonadophyceae</taxon>
        <taxon>Pyramimonadales</taxon>
        <taxon>Pyramimonadaceae</taxon>
        <taxon>Cymbomonas</taxon>
    </lineage>
</organism>
<sequence length="222" mass="24473">MDKLAYRTQLSASAQFSRNIPTRLFSASDGHIVEETKVGAVIVDHGSRREASNDLLLEFANIYQKQTGREIVEPAHMELAPPSIADAFDKCVARGANTVLVIPYFLSPGRHWQQDIPRLAAEAAEKHPGVEYLVSAPIGLHSLVAQVLDERVEYCLKHIAGESYCFEEPIAEGLDNAHFPDALYAEGKEHDDGECPPEEWAVWDESGTYNSFEAGGPRLGLL</sequence>
<protein>
    <recommendedName>
        <fullName evidence="5">Sirohydrochlorin ferrochelatase</fullName>
    </recommendedName>
</protein>
<dbReference type="AlphaFoldDB" id="A0AAE0FYP0"/>
<dbReference type="PANTHER" id="PTHR33542:SF3">
    <property type="entry name" value="SIROHYDROCHLORIN FERROCHELATASE, CHLOROPLASTIC"/>
    <property type="match status" value="1"/>
</dbReference>
<keyword evidence="4" id="KW-1185">Reference proteome</keyword>
<name>A0AAE0FYP0_9CHLO</name>
<dbReference type="InterPro" id="IPR002762">
    <property type="entry name" value="CbiX-like"/>
</dbReference>
<dbReference type="GO" id="GO:0046872">
    <property type="term" value="F:metal ion binding"/>
    <property type="evidence" value="ECO:0007669"/>
    <property type="project" value="UniProtKB-KW"/>
</dbReference>
<dbReference type="InterPro" id="IPR050963">
    <property type="entry name" value="Sirohydro_Cobaltochel/CbiX"/>
</dbReference>
<reference evidence="3 4" key="1">
    <citation type="journal article" date="2015" name="Genome Biol. Evol.">
        <title>Comparative Genomics of a Bacterivorous Green Alga Reveals Evolutionary Causalities and Consequences of Phago-Mixotrophic Mode of Nutrition.</title>
        <authorList>
            <person name="Burns J.A."/>
            <person name="Paasch A."/>
            <person name="Narechania A."/>
            <person name="Kim E."/>
        </authorList>
    </citation>
    <scope>NUCLEOTIDE SEQUENCE [LARGE SCALE GENOMIC DNA]</scope>
    <source>
        <strain evidence="3 4">PLY_AMNH</strain>
    </source>
</reference>
<evidence type="ECO:0000313" key="4">
    <source>
        <dbReference type="Proteomes" id="UP001190700"/>
    </source>
</evidence>
<dbReference type="Proteomes" id="UP001190700">
    <property type="component" value="Unassembled WGS sequence"/>
</dbReference>
<comment type="caution">
    <text evidence="3">The sequence shown here is derived from an EMBL/GenBank/DDBJ whole genome shotgun (WGS) entry which is preliminary data.</text>
</comment>
<accession>A0AAE0FYP0</accession>
<dbReference type="SUPFAM" id="SSF53800">
    <property type="entry name" value="Chelatase"/>
    <property type="match status" value="1"/>
</dbReference>
<dbReference type="CDD" id="cd03416">
    <property type="entry name" value="CbiX_SirB_N"/>
    <property type="match status" value="1"/>
</dbReference>
<evidence type="ECO:0000256" key="1">
    <source>
        <dbReference type="ARBA" id="ARBA00022723"/>
    </source>
</evidence>
<dbReference type="GO" id="GO:0016829">
    <property type="term" value="F:lyase activity"/>
    <property type="evidence" value="ECO:0007669"/>
    <property type="project" value="UniProtKB-KW"/>
</dbReference>
<dbReference type="Gene3D" id="3.40.50.1400">
    <property type="match status" value="1"/>
</dbReference>
<dbReference type="Pfam" id="PF01903">
    <property type="entry name" value="CbiX"/>
    <property type="match status" value="1"/>
</dbReference>
<dbReference type="EMBL" id="LGRX02011904">
    <property type="protein sequence ID" value="KAK3268299.1"/>
    <property type="molecule type" value="Genomic_DNA"/>
</dbReference>
<gene>
    <name evidence="3" type="ORF">CYMTET_23189</name>
</gene>
<evidence type="ECO:0008006" key="5">
    <source>
        <dbReference type="Google" id="ProtNLM"/>
    </source>
</evidence>
<dbReference type="PANTHER" id="PTHR33542">
    <property type="entry name" value="SIROHYDROCHLORIN FERROCHELATASE, CHLOROPLASTIC"/>
    <property type="match status" value="1"/>
</dbReference>
<keyword evidence="1" id="KW-0479">Metal-binding</keyword>
<evidence type="ECO:0000256" key="2">
    <source>
        <dbReference type="ARBA" id="ARBA00023239"/>
    </source>
</evidence>
<proteinExistence type="predicted"/>
<evidence type="ECO:0000313" key="3">
    <source>
        <dbReference type="EMBL" id="KAK3268299.1"/>
    </source>
</evidence>
<keyword evidence="2" id="KW-0456">Lyase</keyword>